<accession>A0A6J7S2Z4</accession>
<feature type="compositionally biased region" description="Low complexity" evidence="3">
    <location>
        <begin position="32"/>
        <end position="55"/>
    </location>
</feature>
<dbReference type="InterPro" id="IPR012338">
    <property type="entry name" value="Beta-lactam/transpept-like"/>
</dbReference>
<proteinExistence type="inferred from homology"/>
<dbReference type="Gene3D" id="3.40.710.10">
    <property type="entry name" value="DD-peptidase/beta-lactamase superfamily"/>
    <property type="match status" value="2"/>
</dbReference>
<sequence>MQGRSAWHRPAKAVIVAGVLASTLALAFGPASATPSPTSSAGGPPGVPAEVLPPVSGEIPASPVPDDASLVASLASALTVGPLGADVTASVVDAATGAVIFSRGAERPQQPASTLKIFTGVTVLRAMGDDTRLTTRVVTGKKPGTIVLSGGGDATLTRLPTDPTDLPAGLGARTSSLTELATLTAQSLRARRLTNVTLLIDDSEFTGPSLAPSWPNAYLYSGFVSRVSALSADGGRVSAGSPWRDADPALAAGQFFAQRLIAEGIVVQGQVARVDGSKAAGASQISSVQSPTIADMVERMLTLSDNDLAEALAHIAGGKLGGEASFAGGVRAVERTLLALGVSTSGVTVADGSGLSALNRVTSDSLAHILAITAFDAPAVGATVGELWPVASGLPIAGVTGTLAPRFVGLGTSVGRGIVRAKTGTLRGVDCLAGLVRDRYGRLLAFAFVADRAPGPVLAARNALDRAASLLI</sequence>
<evidence type="ECO:0000313" key="5">
    <source>
        <dbReference type="EMBL" id="CAB4945918.1"/>
    </source>
</evidence>
<comment type="similarity">
    <text evidence="1">Belongs to the peptidase S13 family.</text>
</comment>
<dbReference type="GO" id="GO:0000270">
    <property type="term" value="P:peptidoglycan metabolic process"/>
    <property type="evidence" value="ECO:0007669"/>
    <property type="project" value="TreeGrafter"/>
</dbReference>
<dbReference type="InterPro" id="IPR000667">
    <property type="entry name" value="Peptidase_S13"/>
</dbReference>
<organism evidence="6">
    <name type="scientific">freshwater metagenome</name>
    <dbReference type="NCBI Taxonomy" id="449393"/>
    <lineage>
        <taxon>unclassified sequences</taxon>
        <taxon>metagenomes</taxon>
        <taxon>ecological metagenomes</taxon>
    </lineage>
</organism>
<evidence type="ECO:0000256" key="1">
    <source>
        <dbReference type="ARBA" id="ARBA00006096"/>
    </source>
</evidence>
<dbReference type="GO" id="GO:0006508">
    <property type="term" value="P:proteolysis"/>
    <property type="evidence" value="ECO:0007669"/>
    <property type="project" value="InterPro"/>
</dbReference>
<keyword evidence="2" id="KW-0378">Hydrolase</keyword>
<dbReference type="AlphaFoldDB" id="A0A6J7S2Z4"/>
<dbReference type="EMBL" id="CAFBND010000052">
    <property type="protein sequence ID" value="CAB4945918.1"/>
    <property type="molecule type" value="Genomic_DNA"/>
</dbReference>
<evidence type="ECO:0000256" key="2">
    <source>
        <dbReference type="ARBA" id="ARBA00022801"/>
    </source>
</evidence>
<dbReference type="PANTHER" id="PTHR30023">
    <property type="entry name" value="D-ALANYL-D-ALANINE CARBOXYPEPTIDASE"/>
    <property type="match status" value="1"/>
</dbReference>
<evidence type="ECO:0000313" key="4">
    <source>
        <dbReference type="EMBL" id="CAB4849812.1"/>
    </source>
</evidence>
<dbReference type="PRINTS" id="PR00922">
    <property type="entry name" value="DADACBPTASE3"/>
</dbReference>
<dbReference type="Pfam" id="PF02113">
    <property type="entry name" value="Peptidase_S13"/>
    <property type="match status" value="2"/>
</dbReference>
<dbReference type="PANTHER" id="PTHR30023:SF0">
    <property type="entry name" value="PENICILLIN-SENSITIVE CARBOXYPEPTIDASE A"/>
    <property type="match status" value="1"/>
</dbReference>
<gene>
    <name evidence="4" type="ORF">UFOPK3268_00857</name>
    <name evidence="5" type="ORF">UFOPK3752_01354</name>
    <name evidence="6" type="ORF">UFOPK4150_01528</name>
</gene>
<dbReference type="NCBIfam" id="TIGR00666">
    <property type="entry name" value="PBP4"/>
    <property type="match status" value="1"/>
</dbReference>
<evidence type="ECO:0000256" key="3">
    <source>
        <dbReference type="SAM" id="MobiDB-lite"/>
    </source>
</evidence>
<evidence type="ECO:0000313" key="6">
    <source>
        <dbReference type="EMBL" id="CAB5035664.1"/>
    </source>
</evidence>
<dbReference type="EMBL" id="CAFBIZ010000097">
    <property type="protein sequence ID" value="CAB4849812.1"/>
    <property type="molecule type" value="Genomic_DNA"/>
</dbReference>
<dbReference type="GO" id="GO:0004185">
    <property type="term" value="F:serine-type carboxypeptidase activity"/>
    <property type="evidence" value="ECO:0007669"/>
    <property type="project" value="InterPro"/>
</dbReference>
<dbReference type="SUPFAM" id="SSF56601">
    <property type="entry name" value="beta-lactamase/transpeptidase-like"/>
    <property type="match status" value="1"/>
</dbReference>
<protein>
    <submittedName>
        <fullName evidence="6">Unannotated protein</fullName>
    </submittedName>
</protein>
<feature type="region of interest" description="Disordered" evidence="3">
    <location>
        <begin position="32"/>
        <end position="60"/>
    </location>
</feature>
<reference evidence="6" key="1">
    <citation type="submission" date="2020-05" db="EMBL/GenBank/DDBJ databases">
        <authorList>
            <person name="Chiriac C."/>
            <person name="Salcher M."/>
            <person name="Ghai R."/>
            <person name="Kavagutti S V."/>
        </authorList>
    </citation>
    <scope>NUCLEOTIDE SEQUENCE</scope>
</reference>
<name>A0A6J7S2Z4_9ZZZZ</name>
<dbReference type="EMBL" id="CAFBPU010000032">
    <property type="protein sequence ID" value="CAB5035664.1"/>
    <property type="molecule type" value="Genomic_DNA"/>
</dbReference>